<protein>
    <submittedName>
        <fullName evidence="1">Uncharacterized protein</fullName>
    </submittedName>
</protein>
<accession>A0A4P9ZZF8</accession>
<organism evidence="1 2">
    <name type="scientific">Dimargaris cristalligena</name>
    <dbReference type="NCBI Taxonomy" id="215637"/>
    <lineage>
        <taxon>Eukaryota</taxon>
        <taxon>Fungi</taxon>
        <taxon>Fungi incertae sedis</taxon>
        <taxon>Zoopagomycota</taxon>
        <taxon>Kickxellomycotina</taxon>
        <taxon>Dimargaritomycetes</taxon>
        <taxon>Dimargaritales</taxon>
        <taxon>Dimargaritaceae</taxon>
        <taxon>Dimargaris</taxon>
    </lineage>
</organism>
<dbReference type="AlphaFoldDB" id="A0A4P9ZZF8"/>
<dbReference type="Proteomes" id="UP000268162">
    <property type="component" value="Unassembled WGS sequence"/>
</dbReference>
<gene>
    <name evidence="1" type="ORF">BJ085DRAFT_29513</name>
</gene>
<evidence type="ECO:0000313" key="2">
    <source>
        <dbReference type="Proteomes" id="UP000268162"/>
    </source>
</evidence>
<reference evidence="2" key="1">
    <citation type="journal article" date="2018" name="Nat. Microbiol.">
        <title>Leveraging single-cell genomics to expand the fungal tree of life.</title>
        <authorList>
            <person name="Ahrendt S.R."/>
            <person name="Quandt C.A."/>
            <person name="Ciobanu D."/>
            <person name="Clum A."/>
            <person name="Salamov A."/>
            <person name="Andreopoulos B."/>
            <person name="Cheng J.F."/>
            <person name="Woyke T."/>
            <person name="Pelin A."/>
            <person name="Henrissat B."/>
            <person name="Reynolds N.K."/>
            <person name="Benny G.L."/>
            <person name="Smith M.E."/>
            <person name="James T.Y."/>
            <person name="Grigoriev I.V."/>
        </authorList>
    </citation>
    <scope>NUCLEOTIDE SEQUENCE [LARGE SCALE GENOMIC DNA]</scope>
    <source>
        <strain evidence="2">RSA 468</strain>
    </source>
</reference>
<sequence>MEQMANRFWAHVLSNDLTDTQSSSIQSLFRSLSDKKALDLLELYLIGENCGLKILIYQGVSKARLVHSHSIFPTLFRSTNVDLAMALISKYGQLVQTVSPNGRGIAGQLPETFPALLNSWLAQMDTSVKVLAVNGNDVSLEQLLKMKGLATLTPTGIFTSAMWAFWFKHPSTARLLMAKLDDYEDLPLALHKLKPHLIYWWDMQSLADRD</sequence>
<evidence type="ECO:0000313" key="1">
    <source>
        <dbReference type="EMBL" id="RKP39123.1"/>
    </source>
</evidence>
<proteinExistence type="predicted"/>
<name>A0A4P9ZZF8_9FUNG</name>
<keyword evidence="2" id="KW-1185">Reference proteome</keyword>
<dbReference type="EMBL" id="ML002297">
    <property type="protein sequence ID" value="RKP39123.1"/>
    <property type="molecule type" value="Genomic_DNA"/>
</dbReference>